<keyword evidence="9 18" id="KW-0862">Zinc</keyword>
<keyword evidence="10" id="KW-0521">NADP</keyword>
<evidence type="ECO:0000256" key="3">
    <source>
        <dbReference type="ARBA" id="ARBA00022643"/>
    </source>
</evidence>
<feature type="region of interest" description="Disordered" evidence="20">
    <location>
        <begin position="37"/>
        <end position="58"/>
    </location>
</feature>
<evidence type="ECO:0000256" key="8">
    <source>
        <dbReference type="ARBA" id="ARBA00022771"/>
    </source>
</evidence>
<keyword evidence="8 18" id="KW-0863">Zinc-finger</keyword>
<dbReference type="EMBL" id="CP039355">
    <property type="protein sequence ID" value="QCE16867.1"/>
    <property type="molecule type" value="Genomic_DNA"/>
</dbReference>
<feature type="region of interest" description="Disordered" evidence="20">
    <location>
        <begin position="1"/>
        <end position="21"/>
    </location>
</feature>
<accession>A0A4D6NXS7</accession>
<keyword evidence="2 19" id="KW-0285">Flavoprotein</keyword>
<reference evidence="22 23" key="1">
    <citation type="submission" date="2019-04" db="EMBL/GenBank/DDBJ databases">
        <title>An improved genome assembly and genetic linkage map for asparagus bean, Vigna unguiculata ssp. sesquipedialis.</title>
        <authorList>
            <person name="Xia Q."/>
            <person name="Zhang R."/>
            <person name="Dong Y."/>
        </authorList>
    </citation>
    <scope>NUCLEOTIDE SEQUENCE [LARGE SCALE GENOMIC DNA]</scope>
    <source>
        <tissue evidence="22">Leaf</tissue>
    </source>
</reference>
<evidence type="ECO:0000256" key="2">
    <source>
        <dbReference type="ARBA" id="ARBA00022630"/>
    </source>
</evidence>
<keyword evidence="7" id="KW-0677">Repeat</keyword>
<dbReference type="EC" id="1.3.1.-" evidence="19"/>
<keyword evidence="11 19" id="KW-0560">Oxidoreductase</keyword>
<feature type="zinc finger region" description="C3H1-type" evidence="18">
    <location>
        <begin position="82"/>
        <end position="113"/>
    </location>
</feature>
<keyword evidence="4" id="KW-0507">mRNA processing</keyword>
<dbReference type="GO" id="GO:0106414">
    <property type="term" value="F:mRNA dihydrouridine synthase activity"/>
    <property type="evidence" value="ECO:0007669"/>
    <property type="project" value="RHEA"/>
</dbReference>
<feature type="domain" description="C3H1-type" evidence="21">
    <location>
        <begin position="82"/>
        <end position="113"/>
    </location>
</feature>
<dbReference type="InterPro" id="IPR013785">
    <property type="entry name" value="Aldolase_TIM"/>
</dbReference>
<keyword evidence="3 19" id="KW-0288">FMN</keyword>
<evidence type="ECO:0000256" key="11">
    <source>
        <dbReference type="ARBA" id="ARBA00023002"/>
    </source>
</evidence>
<dbReference type="GO" id="GO:0008270">
    <property type="term" value="F:zinc ion binding"/>
    <property type="evidence" value="ECO:0007669"/>
    <property type="project" value="UniProtKB-KW"/>
</dbReference>
<keyword evidence="23" id="KW-1185">Reference proteome</keyword>
<feature type="compositionally biased region" description="Basic and acidic residues" evidence="20">
    <location>
        <begin position="203"/>
        <end position="225"/>
    </location>
</feature>
<evidence type="ECO:0000256" key="7">
    <source>
        <dbReference type="ARBA" id="ARBA00022737"/>
    </source>
</evidence>
<comment type="catalytic activity">
    <reaction evidence="15">
        <text>a 5,6-dihydrouridine in mRNA + NAD(+) = a uridine in mRNA + NADH + H(+)</text>
        <dbReference type="Rhea" id="RHEA:69851"/>
        <dbReference type="Rhea" id="RHEA-COMP:14658"/>
        <dbReference type="Rhea" id="RHEA-COMP:17789"/>
        <dbReference type="ChEBI" id="CHEBI:15378"/>
        <dbReference type="ChEBI" id="CHEBI:57540"/>
        <dbReference type="ChEBI" id="CHEBI:57945"/>
        <dbReference type="ChEBI" id="CHEBI:65315"/>
        <dbReference type="ChEBI" id="CHEBI:74443"/>
    </reaction>
    <physiologicalReaction direction="right-to-left" evidence="15">
        <dbReference type="Rhea" id="RHEA:69853"/>
    </physiologicalReaction>
</comment>
<evidence type="ECO:0000256" key="1">
    <source>
        <dbReference type="ARBA" id="ARBA00001917"/>
    </source>
</evidence>
<evidence type="ECO:0000256" key="4">
    <source>
        <dbReference type="ARBA" id="ARBA00022664"/>
    </source>
</evidence>
<dbReference type="PANTHER" id="PTHR45846">
    <property type="entry name" value="TRNA-DIHYDROURIDINE(47) SYNTHASE [NAD(P)(+)]-LIKE"/>
    <property type="match status" value="1"/>
</dbReference>
<evidence type="ECO:0000256" key="5">
    <source>
        <dbReference type="ARBA" id="ARBA00022694"/>
    </source>
</evidence>
<evidence type="ECO:0000313" key="23">
    <source>
        <dbReference type="Proteomes" id="UP000501690"/>
    </source>
</evidence>
<dbReference type="Gene3D" id="3.20.20.70">
    <property type="entry name" value="Aldolase class I"/>
    <property type="match status" value="1"/>
</dbReference>
<evidence type="ECO:0000256" key="9">
    <source>
        <dbReference type="ARBA" id="ARBA00022833"/>
    </source>
</evidence>
<dbReference type="PROSITE" id="PS50103">
    <property type="entry name" value="ZF_C3H1"/>
    <property type="match status" value="1"/>
</dbReference>
<dbReference type="SUPFAM" id="SSF51395">
    <property type="entry name" value="FMN-linked oxidoreductases"/>
    <property type="match status" value="1"/>
</dbReference>
<dbReference type="Pfam" id="PF25585">
    <property type="entry name" value="zf-CCCH_DUS3L"/>
    <property type="match status" value="1"/>
</dbReference>
<organism evidence="22 23">
    <name type="scientific">Vigna unguiculata</name>
    <name type="common">Cowpea</name>
    <dbReference type="NCBI Taxonomy" id="3917"/>
    <lineage>
        <taxon>Eukaryota</taxon>
        <taxon>Viridiplantae</taxon>
        <taxon>Streptophyta</taxon>
        <taxon>Embryophyta</taxon>
        <taxon>Tracheophyta</taxon>
        <taxon>Spermatophyta</taxon>
        <taxon>Magnoliopsida</taxon>
        <taxon>eudicotyledons</taxon>
        <taxon>Gunneridae</taxon>
        <taxon>Pentapetalae</taxon>
        <taxon>rosids</taxon>
        <taxon>fabids</taxon>
        <taxon>Fabales</taxon>
        <taxon>Fabaceae</taxon>
        <taxon>Papilionoideae</taxon>
        <taxon>50 kb inversion clade</taxon>
        <taxon>NPAAA clade</taxon>
        <taxon>indigoferoid/millettioid clade</taxon>
        <taxon>Phaseoleae</taxon>
        <taxon>Vigna</taxon>
    </lineage>
</organism>
<dbReference type="InterPro" id="IPR035587">
    <property type="entry name" value="DUS-like_FMN-bd"/>
</dbReference>
<evidence type="ECO:0000256" key="10">
    <source>
        <dbReference type="ARBA" id="ARBA00022857"/>
    </source>
</evidence>
<dbReference type="AlphaFoldDB" id="A0A4D6NXS7"/>
<comment type="catalytic activity">
    <reaction evidence="14">
        <text>5,6-dihydrouridine(47) in tRNA + NAD(+) = uridine(47) in tRNA + NADH + H(+)</text>
        <dbReference type="Rhea" id="RHEA:53364"/>
        <dbReference type="Rhea" id="RHEA-COMP:13539"/>
        <dbReference type="Rhea" id="RHEA-COMP:13540"/>
        <dbReference type="ChEBI" id="CHEBI:15378"/>
        <dbReference type="ChEBI" id="CHEBI:57540"/>
        <dbReference type="ChEBI" id="CHEBI:57945"/>
        <dbReference type="ChEBI" id="CHEBI:65315"/>
        <dbReference type="ChEBI" id="CHEBI:74443"/>
        <dbReference type="EC" id="1.3.1.89"/>
    </reaction>
    <physiologicalReaction direction="right-to-left" evidence="14">
        <dbReference type="Rhea" id="RHEA:53366"/>
    </physiologicalReaction>
</comment>
<comment type="function">
    <text evidence="13">Catalyzes the synthesis of dihydrouridine, a modified base found in the D-loop of most tRNAs. Specifically modifies U47 in cytoplasmic tRNAs. Catalyzes the synthesis of dihydrouridine in some mRNAs, thereby affecting their translation.</text>
</comment>
<evidence type="ECO:0000256" key="18">
    <source>
        <dbReference type="PROSITE-ProRule" id="PRU00723"/>
    </source>
</evidence>
<keyword evidence="12" id="KW-0520">NAD</keyword>
<dbReference type="FunFam" id="3.20.20.70:FF:000067">
    <property type="entry name" value="tRNA-dihydrouridine(47) synthase [NAD(P)(+)]"/>
    <property type="match status" value="1"/>
</dbReference>
<dbReference type="GO" id="GO:0003723">
    <property type="term" value="F:RNA binding"/>
    <property type="evidence" value="ECO:0007669"/>
    <property type="project" value="TreeGrafter"/>
</dbReference>
<dbReference type="Pfam" id="PF01207">
    <property type="entry name" value="Dus"/>
    <property type="match status" value="1"/>
</dbReference>
<dbReference type="GO" id="GO:0006397">
    <property type="term" value="P:mRNA processing"/>
    <property type="evidence" value="ECO:0007669"/>
    <property type="project" value="UniProtKB-KW"/>
</dbReference>
<dbReference type="InterPro" id="IPR018517">
    <property type="entry name" value="tRNA_hU_synthase_CS"/>
</dbReference>
<keyword evidence="6 18" id="KW-0479">Metal-binding</keyword>
<keyword evidence="5 19" id="KW-0819">tRNA processing</keyword>
<evidence type="ECO:0000256" key="12">
    <source>
        <dbReference type="ARBA" id="ARBA00023027"/>
    </source>
</evidence>
<evidence type="ECO:0000256" key="19">
    <source>
        <dbReference type="RuleBase" id="RU291113"/>
    </source>
</evidence>
<evidence type="ECO:0000256" key="15">
    <source>
        <dbReference type="ARBA" id="ARBA00048342"/>
    </source>
</evidence>
<dbReference type="FunFam" id="4.10.1000.10:FF:000029">
    <property type="entry name" value="tRNA-dihydrouridine(47) synthase [NAD(P)(+)]"/>
    <property type="match status" value="1"/>
</dbReference>
<dbReference type="InterPro" id="IPR000571">
    <property type="entry name" value="Znf_CCCH"/>
</dbReference>
<evidence type="ECO:0000313" key="22">
    <source>
        <dbReference type="EMBL" id="QCE16867.1"/>
    </source>
</evidence>
<name>A0A4D6NXS7_VIGUN</name>
<feature type="region of interest" description="Disordered" evidence="20">
    <location>
        <begin position="202"/>
        <end position="247"/>
    </location>
</feature>
<dbReference type="CDD" id="cd02801">
    <property type="entry name" value="DUS_like_FMN"/>
    <property type="match status" value="1"/>
</dbReference>
<dbReference type="OrthoDB" id="259935at2759"/>
<evidence type="ECO:0000256" key="16">
    <source>
        <dbReference type="ARBA" id="ARBA00049447"/>
    </source>
</evidence>
<dbReference type="GO" id="GO:0050660">
    <property type="term" value="F:flavin adenine dinucleotide binding"/>
    <property type="evidence" value="ECO:0007669"/>
    <property type="project" value="UniProtKB-UniRule"/>
</dbReference>
<evidence type="ECO:0000259" key="21">
    <source>
        <dbReference type="PROSITE" id="PS50103"/>
    </source>
</evidence>
<dbReference type="PANTHER" id="PTHR45846:SF1">
    <property type="entry name" value="TRNA-DIHYDROURIDINE(47) SYNTHASE [NAD(P)(+)]-LIKE"/>
    <property type="match status" value="1"/>
</dbReference>
<proteinExistence type="inferred from homology"/>
<dbReference type="Proteomes" id="UP000501690">
    <property type="component" value="Linkage Group LG11"/>
</dbReference>
<evidence type="ECO:0000256" key="6">
    <source>
        <dbReference type="ARBA" id="ARBA00022723"/>
    </source>
</evidence>
<gene>
    <name evidence="22" type="ORF">DEO72_LG11g3886</name>
</gene>
<evidence type="ECO:0000256" key="13">
    <source>
        <dbReference type="ARBA" id="ARBA00045934"/>
    </source>
</evidence>
<evidence type="ECO:0000256" key="20">
    <source>
        <dbReference type="SAM" id="MobiDB-lite"/>
    </source>
</evidence>
<comment type="catalytic activity">
    <reaction evidence="17">
        <text>5,6-dihydrouridine(47) in tRNA + NADP(+) = uridine(47) in tRNA + NADPH + H(+)</text>
        <dbReference type="Rhea" id="RHEA:53360"/>
        <dbReference type="Rhea" id="RHEA-COMP:13539"/>
        <dbReference type="Rhea" id="RHEA-COMP:13540"/>
        <dbReference type="ChEBI" id="CHEBI:15378"/>
        <dbReference type="ChEBI" id="CHEBI:57783"/>
        <dbReference type="ChEBI" id="CHEBI:58349"/>
        <dbReference type="ChEBI" id="CHEBI:65315"/>
        <dbReference type="ChEBI" id="CHEBI:74443"/>
        <dbReference type="EC" id="1.3.1.89"/>
    </reaction>
    <physiologicalReaction direction="right-to-left" evidence="17">
        <dbReference type="Rhea" id="RHEA:53362"/>
    </physiologicalReaction>
</comment>
<dbReference type="Gramene" id="Vigun09g270500.1.v1.2">
    <property type="protein sequence ID" value="Vigun09g270500.1.v1.2"/>
    <property type="gene ID" value="Vigun09g270500.v1.2"/>
</dbReference>
<sequence>MDEEERAKGSSVSGVVAADQTPEQLVSRAIAPVKKKFLRPPPVRSSAPDDDVSIPTENNNYVLAMETKSKRQLKRERLEGQKSAQNLCPEIAKTGDVSSCPYKDKCRSSHDLEGFMAQKPSDLEGECPFVKYGVSCPYGIACRFLNTHEGGVPSGDRNGLENSSEVNGLRKDTQRLLWKNKMNFSKADAKLKSLGLLGRSKSKRNDLENKEGVDTGSNKYDHSDDSGSCVVTSDSGSKLDCPAEDRKSKSDELCPLKRRKTKENCGPKESENEGVTEKIVERRCTESEADAIVPETDLSLKLHSREKKLIDFRRKLYLAPLTTVGNLPFRRVCKVLGADVTCGEMAMCANLLEGQASEWALLRRHSSEDLFGVQICGAYPNIVARTVELIEQECTVDFIDINMGCPIDIVVNRGAGSALLTKPMRMKGIVEAASGTVDKPITIKVRTAYFEGKNRIDSLIADIGSWGASAVTIHGRSRQQRYSKLANWDYVYECAKKAPTTLPVVGNGDVFSFVDWNKHRTECPELATDMIARGALVKPWIFTEIKEQRHWDISSGERLNILKDFVNFGLEHWGSDTKGVERTRRFLLEWLSYCCRYIPVGLLDVVPQRLNWRPPSYYGRDELETLMASDSAADWIRISEMLLGKVPDGFTFAPKHKSNAYDRAENG</sequence>
<evidence type="ECO:0000256" key="17">
    <source>
        <dbReference type="ARBA" id="ARBA00049513"/>
    </source>
</evidence>
<dbReference type="GO" id="GO:0102265">
    <property type="term" value="F:tRNA-dihydrouridine47 synthase activity"/>
    <property type="evidence" value="ECO:0007669"/>
    <property type="project" value="UniProtKB-EC"/>
</dbReference>
<evidence type="ECO:0000256" key="14">
    <source>
        <dbReference type="ARBA" id="ARBA00048266"/>
    </source>
</evidence>
<protein>
    <recommendedName>
        <fullName evidence="19">tRNA-dihydrouridine(47) synthase [NAD(P)(+)]</fullName>
        <ecNumber evidence="19">1.3.1.-</ecNumber>
    </recommendedName>
    <alternativeName>
        <fullName evidence="19">tRNA-dihydrouridine synthase 3</fullName>
    </alternativeName>
</protein>
<comment type="catalytic activity">
    <reaction evidence="16">
        <text>a 5,6-dihydrouridine in mRNA + NADP(+) = a uridine in mRNA + NADPH + H(+)</text>
        <dbReference type="Rhea" id="RHEA:69855"/>
        <dbReference type="Rhea" id="RHEA-COMP:14658"/>
        <dbReference type="Rhea" id="RHEA-COMP:17789"/>
        <dbReference type="ChEBI" id="CHEBI:15378"/>
        <dbReference type="ChEBI" id="CHEBI:57783"/>
        <dbReference type="ChEBI" id="CHEBI:58349"/>
        <dbReference type="ChEBI" id="CHEBI:65315"/>
        <dbReference type="ChEBI" id="CHEBI:74443"/>
    </reaction>
    <physiologicalReaction direction="right-to-left" evidence="16">
        <dbReference type="Rhea" id="RHEA:69857"/>
    </physiologicalReaction>
</comment>
<comment type="cofactor">
    <cofactor evidence="1 19">
        <name>FMN</name>
        <dbReference type="ChEBI" id="CHEBI:58210"/>
    </cofactor>
</comment>
<dbReference type="PROSITE" id="PS01136">
    <property type="entry name" value="UPF0034"/>
    <property type="match status" value="1"/>
</dbReference>
<comment type="similarity">
    <text evidence="19">Belongs to the dus family. Dus3 subfamily.</text>
</comment>